<dbReference type="PANTHER" id="PTHR46630">
    <property type="entry name" value="TETRATRICOPEPTIDE REPEAT PROTEIN 29"/>
    <property type="match status" value="1"/>
</dbReference>
<reference evidence="5" key="2">
    <citation type="submission" date="2022-09" db="EMBL/GenBank/DDBJ databases">
        <authorList>
            <person name="Sun Q."/>
            <person name="Ohkuma M."/>
        </authorList>
    </citation>
    <scope>NUCLEOTIDE SEQUENCE</scope>
    <source>
        <strain evidence="5">JCM 13583</strain>
    </source>
</reference>
<keyword evidence="3" id="KW-0677">Repeat</keyword>
<evidence type="ECO:0000256" key="2">
    <source>
        <dbReference type="ARBA" id="ARBA00022490"/>
    </source>
</evidence>
<keyword evidence="4" id="KW-0802">TPR repeat</keyword>
<dbReference type="Pfam" id="PF13181">
    <property type="entry name" value="TPR_8"/>
    <property type="match status" value="1"/>
</dbReference>
<dbReference type="EMBL" id="BMNY01000001">
    <property type="protein sequence ID" value="GGM74323.1"/>
    <property type="molecule type" value="Genomic_DNA"/>
</dbReference>
<dbReference type="Gene3D" id="1.25.40.10">
    <property type="entry name" value="Tetratricopeptide repeat domain"/>
    <property type="match status" value="2"/>
</dbReference>
<dbReference type="InterPro" id="IPR051476">
    <property type="entry name" value="Bac_ResReg_Asp_Phosphatase"/>
</dbReference>
<evidence type="ECO:0000313" key="5">
    <source>
        <dbReference type="EMBL" id="GGM74323.1"/>
    </source>
</evidence>
<reference evidence="5" key="1">
    <citation type="journal article" date="2014" name="Int. J. Syst. Evol. Microbiol.">
        <title>Complete genome sequence of Corynebacterium casei LMG S-19264T (=DSM 44701T), isolated from a smear-ripened cheese.</title>
        <authorList>
            <consortium name="US DOE Joint Genome Institute (JGI-PGF)"/>
            <person name="Walter F."/>
            <person name="Albersmeier A."/>
            <person name="Kalinowski J."/>
            <person name="Ruckert C."/>
        </authorList>
    </citation>
    <scope>NUCLEOTIDE SEQUENCE</scope>
    <source>
        <strain evidence="5">JCM 13583</strain>
    </source>
</reference>
<evidence type="ECO:0000313" key="6">
    <source>
        <dbReference type="Proteomes" id="UP000632195"/>
    </source>
</evidence>
<dbReference type="InterPro" id="IPR019734">
    <property type="entry name" value="TPR_rpt"/>
</dbReference>
<dbReference type="RefSeq" id="WP_188680881.1">
    <property type="nucleotide sequence ID" value="NZ_BMNY01000001.1"/>
</dbReference>
<evidence type="ECO:0000256" key="1">
    <source>
        <dbReference type="ARBA" id="ARBA00004496"/>
    </source>
</evidence>
<name>A0AA37F9M8_9ARCH</name>
<comment type="subcellular location">
    <subcellularLocation>
        <location evidence="1">Cytoplasm</location>
    </subcellularLocation>
</comment>
<sequence>MENELEALLNSGDLNLQKEKYMDAVRDYTKAYEIVGDSDEQMKADICYRLSQAYLSLERRNPENSLKFAKEALSIHERLGDEEMVVMDLLNIGYISFEGGRKEESESYYRRAIEISDRREDPLLLCMSLNAMADFMVEARNDPDGADRIYSRVMQIAEQTSDWENYFEAYRGRIEVLRKKGKEEEALKMAMEAIDRIDDVLGKIKNKKERRELRKGLSYIYDVASDIAMEMEDVDNAIRIAQRMKDED</sequence>
<dbReference type="SMART" id="SM00028">
    <property type="entry name" value="TPR"/>
    <property type="match status" value="4"/>
</dbReference>
<dbReference type="AlphaFoldDB" id="A0AA37F9M8"/>
<accession>A0AA37F9M8</accession>
<keyword evidence="6" id="KW-1185">Reference proteome</keyword>
<dbReference type="Proteomes" id="UP000632195">
    <property type="component" value="Unassembled WGS sequence"/>
</dbReference>
<proteinExistence type="predicted"/>
<dbReference type="InterPro" id="IPR011990">
    <property type="entry name" value="TPR-like_helical_dom_sf"/>
</dbReference>
<protein>
    <recommendedName>
        <fullName evidence="7">Tetratricopeptide repeat protein</fullName>
    </recommendedName>
</protein>
<keyword evidence="2" id="KW-0963">Cytoplasm</keyword>
<evidence type="ECO:0000256" key="4">
    <source>
        <dbReference type="ARBA" id="ARBA00022803"/>
    </source>
</evidence>
<gene>
    <name evidence="5" type="ORF">GCM10007108_10330</name>
</gene>
<comment type="caution">
    <text evidence="5">The sequence shown here is derived from an EMBL/GenBank/DDBJ whole genome shotgun (WGS) entry which is preliminary data.</text>
</comment>
<evidence type="ECO:0000256" key="3">
    <source>
        <dbReference type="ARBA" id="ARBA00022737"/>
    </source>
</evidence>
<evidence type="ECO:0008006" key="7">
    <source>
        <dbReference type="Google" id="ProtNLM"/>
    </source>
</evidence>
<dbReference type="GO" id="GO:0005737">
    <property type="term" value="C:cytoplasm"/>
    <property type="evidence" value="ECO:0007669"/>
    <property type="project" value="UniProtKB-SubCell"/>
</dbReference>
<dbReference type="PANTHER" id="PTHR46630:SF1">
    <property type="entry name" value="TETRATRICOPEPTIDE REPEAT PROTEIN 29"/>
    <property type="match status" value="1"/>
</dbReference>
<dbReference type="SUPFAM" id="SSF48452">
    <property type="entry name" value="TPR-like"/>
    <property type="match status" value="1"/>
</dbReference>
<organism evidence="5 6">
    <name type="scientific">Thermogymnomonas acidicola</name>
    <dbReference type="NCBI Taxonomy" id="399579"/>
    <lineage>
        <taxon>Archaea</taxon>
        <taxon>Methanobacteriati</taxon>
        <taxon>Thermoplasmatota</taxon>
        <taxon>Thermoplasmata</taxon>
        <taxon>Thermoplasmatales</taxon>
        <taxon>Thermogymnomonas</taxon>
    </lineage>
</organism>